<dbReference type="Gene3D" id="3.30.450.40">
    <property type="match status" value="1"/>
</dbReference>
<dbReference type="PANTHER" id="PTHR43642">
    <property type="entry name" value="HYBRID SIGNAL TRANSDUCTION HISTIDINE KINASE G"/>
    <property type="match status" value="1"/>
</dbReference>
<dbReference type="eggNOG" id="COG0515">
    <property type="taxonomic scope" value="Bacteria"/>
</dbReference>
<dbReference type="InterPro" id="IPR011009">
    <property type="entry name" value="Kinase-like_dom_sf"/>
</dbReference>
<dbReference type="InterPro" id="IPR041664">
    <property type="entry name" value="AAA_16"/>
</dbReference>
<dbReference type="PRINTS" id="PR00344">
    <property type="entry name" value="BCTRLSENSOR"/>
</dbReference>
<dbReference type="PROSITE" id="PS50110">
    <property type="entry name" value="RESPONSE_REGULATORY"/>
    <property type="match status" value="1"/>
</dbReference>
<comment type="caution">
    <text evidence="17">The sequence shown here is derived from an EMBL/GenBank/DDBJ whole genome shotgun (WGS) entry which is preliminary data.</text>
</comment>
<dbReference type="SMART" id="SM00091">
    <property type="entry name" value="PAS"/>
    <property type="match status" value="1"/>
</dbReference>
<keyword evidence="4" id="KW-0808">Transferase</keyword>
<feature type="domain" description="HPt" evidence="16">
    <location>
        <begin position="2017"/>
        <end position="2114"/>
    </location>
</feature>
<dbReference type="SUPFAM" id="SSF55781">
    <property type="entry name" value="GAF domain-like"/>
    <property type="match status" value="1"/>
</dbReference>
<dbReference type="InterPro" id="IPR005467">
    <property type="entry name" value="His_kinase_dom"/>
</dbReference>
<evidence type="ECO:0000256" key="6">
    <source>
        <dbReference type="ARBA" id="ARBA00022777"/>
    </source>
</evidence>
<keyword evidence="3 10" id="KW-0597">Phosphoprotein</keyword>
<protein>
    <recommendedName>
        <fullName evidence="2">histidine kinase</fullName>
        <ecNumber evidence="2">2.7.13.3</ecNumber>
    </recommendedName>
</protein>
<keyword evidence="6 17" id="KW-0418">Kinase</keyword>
<dbReference type="EMBL" id="JMQN01000023">
    <property type="protein sequence ID" value="KEA63925.1"/>
    <property type="molecule type" value="Genomic_DNA"/>
</dbReference>
<dbReference type="Gene3D" id="3.40.50.2300">
    <property type="match status" value="1"/>
</dbReference>
<feature type="modified residue" description="Phosphohistidine" evidence="9">
    <location>
        <position position="2056"/>
    </location>
</feature>
<evidence type="ECO:0000259" key="16">
    <source>
        <dbReference type="PROSITE" id="PS50894"/>
    </source>
</evidence>
<evidence type="ECO:0000259" key="11">
    <source>
        <dbReference type="PROSITE" id="PS50011"/>
    </source>
</evidence>
<dbReference type="Gene3D" id="3.30.565.10">
    <property type="entry name" value="Histidine kinase-like ATPase, C-terminal domain"/>
    <property type="match status" value="1"/>
</dbReference>
<dbReference type="eggNOG" id="COG3899">
    <property type="taxonomic scope" value="Bacteria"/>
</dbReference>
<evidence type="ECO:0000256" key="7">
    <source>
        <dbReference type="ARBA" id="ARBA00022840"/>
    </source>
</evidence>
<dbReference type="Pfam" id="PF00512">
    <property type="entry name" value="HisKA"/>
    <property type="match status" value="1"/>
</dbReference>
<sequence>MNTPQGYQVVRHLHRRKGVLISRAVRVQDNHRVILKQLDPAQCSREDLGRLQHEYELLTSLKITGILRPLELISTDTSLVGVFEDSGAIPLRQFISERQMAWHQWIPVAIRLSELVGRLHEARVIHKQISPDHLLLHPTTLQPVLIGFDYCTRLSREQPNWHAQALRSSTLAYIAPEQTGRINRTIDYRTDYYSLGATLYELMTGRPPFFGGQDIELVHNQIARAPDSPSRINPRLPEMVSRIILKLLAKDAAQRYQSTVGLIHDLRRCQKEHNQHGRISTFELAEQDIAAQFQIPQRLYGREAVLQQLRGLMDRAVEGKQTLVLISGYAGVGKSSLVHELRQYVNELGGHFSSGKFDQYRRNRPYFAIVQALQSLVRQLLTEPEEAIQQLRTELNTSMRGQGQMLLKLIPELELIIGPQPSLPTATPAEEQRRFSRLFIRVLDVLATPERPMLLFLDDLHWADHASLQLIETLVESGESAHLLLMGSFRDQELEPAPQKTLERLRRLQKPVIELQLGPLDLQQVSQLLADTLRRDAQSCQNLARICIRKTQGNPFFLSQFLYALHEEGLISFREQRWQWDENAIQAREMTDNVVSLMVSKIQRLPSATQRTLPLAASIGGSFNLRTLSVVSKLLPSEAVDALWPAITEGLIVPLDDQYRVFEKTDQINTRYRFIHDRVQQAAYSLIPEQARESLHLEVGRQLWRSLSLDEIDNRIFEITNHLNLASALIDETHECVELARLNLRAGTRARESAAFDVAMDYLKRGLSLLPQDSWQNQYSLTLGLHTLAAEVANIRGEQTLMDNLILTVEQHAQNLLDRVRVHEVRIQSQVANNQFSEALSTALTLLHQLGVELPEHPTPFQNAWIANRVKWLLKRTPPERVPYLKSMHEPTLLAAMPLLTGMFGIVKFSSSGLRPMLMAKQVELTLTRGLSDSSALAFAGYGGVLCGKMADIDQGYRLGLLALELDKRMPATAKHHRTLSLFNSYIRHYREPLAVCRDSLLDAHQQALDCGDMEWGAYALAAYIQYAFPLCQNLDQLQPRLEKDTELLRQSGQKQSLQYSLFILQTMENMRGQNSNPTRLDGRFYREDRDLAELTRENHRTAICLHHFYKALLSFIFGDMEAAYHHSEIGLELRDSVSGTFTVLWLMMINALSIIQLLPTTSILTQPARLKTVRHAQRYIRRLARFAPDNRLHHYELLSAELLRSRRHYTSAMNLYEKAIEHAQQHGLKLDQAMACELAGRFYQEWQKPGIARTYLQDAYRLYAELGARAKLQQMKSQYEIDLEPPRPVAVESRTASADGRRELNNQTLDISSVINASQAISDEIVLEKLLSRLMRLAIQNAGAQRAILVMYRQQQLFIEAETRIDETPALFTAIPLTEGADMLPLSIINFVARTKDPVVLGNAVEHQMFQSDSYIRQQQPRSLLTIPILYHSELTGILYLEHRESRDVFSRERLKTLQILASQAAISIENAKLYKSLEQSEREYRSLFENASEGIFRIAPDGRLISANPALISLLGYDSSEQFLHEVTDLVMDCFSDPDEGQLFLATLTDGNRVNDLETRWQRQDGSDLHVSISAHRIADEHNAIRYYEGSLTDIGERKAKELADLARQKAEAASEAKSQFLATMSHEIRTPMNGILGMAQLLKRSAMNPAQREQVESIYQSGQSLLAILNDVLDFTKIEAGQMTFEAEDFELRQLLEQLKTLLTPMAQEKKIDLILRLDPALPSRVQGDARALNQVLMNLCSNALKFTDQGYVVLKARPVASHPDGHLIRFEVEDSGIGIPPEAHDRIFQHFSQADSSITRRYGGTGLGLSICRKLVEQQHGRIGFDSQAGHGSLFWVELPYRIADQSTAPEQAATSATPSVPKQALDILLVEDTPINQEVTASLLRAEGHHVSIADDGYTALSMHNDNDYDLVLMDIHLPDMDGLETTRRMRAHRDAAKANVPVVALTAAVTRPEIRRCKEAGIETLLSKPLQFEELEQVVRTVGQIESPPRPSSSTADADGTLNLALLNQHRRMLGDKRMLELLDTMRTQCEALLDELEQANRAQQPALLHKLAGASANFGLQQMAEMCRQLEVEGGVTDEQQAALKALWADSLQALSALNTTPCTQAE</sequence>
<dbReference type="InterPro" id="IPR003661">
    <property type="entry name" value="HisK_dim/P_dom"/>
</dbReference>
<evidence type="ECO:0000259" key="13">
    <source>
        <dbReference type="PROSITE" id="PS50110"/>
    </source>
</evidence>
<keyword evidence="7" id="KW-0067">ATP-binding</keyword>
<keyword evidence="5" id="KW-0547">Nucleotide-binding</keyword>
<dbReference type="PROSITE" id="PS50113">
    <property type="entry name" value="PAC"/>
    <property type="match status" value="1"/>
</dbReference>
<dbReference type="InterPro" id="IPR004358">
    <property type="entry name" value="Sig_transdc_His_kin-like_C"/>
</dbReference>
<dbReference type="SUPFAM" id="SSF55874">
    <property type="entry name" value="ATPase domain of HSP90 chaperone/DNA topoisomerase II/histidine kinase"/>
    <property type="match status" value="1"/>
</dbReference>
<evidence type="ECO:0000313" key="17">
    <source>
        <dbReference type="EMBL" id="KEA63925.1"/>
    </source>
</evidence>
<dbReference type="STRING" id="1232683.ADIMK_1896"/>
<dbReference type="InterPro" id="IPR008207">
    <property type="entry name" value="Sig_transdc_His_kin_Hpt_dom"/>
</dbReference>
<dbReference type="NCBIfam" id="TIGR00229">
    <property type="entry name" value="sensory_box"/>
    <property type="match status" value="1"/>
</dbReference>
<evidence type="ECO:0000256" key="9">
    <source>
        <dbReference type="PROSITE-ProRule" id="PRU00110"/>
    </source>
</evidence>
<evidence type="ECO:0000256" key="2">
    <source>
        <dbReference type="ARBA" id="ARBA00012438"/>
    </source>
</evidence>
<dbReference type="SMART" id="SM00220">
    <property type="entry name" value="S_TKc"/>
    <property type="match status" value="1"/>
</dbReference>
<dbReference type="Gene3D" id="3.40.50.300">
    <property type="entry name" value="P-loop containing nucleotide triphosphate hydrolases"/>
    <property type="match status" value="1"/>
</dbReference>
<dbReference type="SUPFAM" id="SSF47226">
    <property type="entry name" value="Histidine-containing phosphotransfer domain, HPT domain"/>
    <property type="match status" value="1"/>
</dbReference>
<dbReference type="Proteomes" id="UP000028252">
    <property type="component" value="Unassembled WGS sequence"/>
</dbReference>
<dbReference type="InterPro" id="IPR053159">
    <property type="entry name" value="Hybrid_Histidine_Kinase"/>
</dbReference>
<comment type="catalytic activity">
    <reaction evidence="1">
        <text>ATP + protein L-histidine = ADP + protein N-phospho-L-histidine.</text>
        <dbReference type="EC" id="2.7.13.3"/>
    </reaction>
</comment>
<feature type="domain" description="Protein kinase" evidence="11">
    <location>
        <begin position="7"/>
        <end position="267"/>
    </location>
</feature>
<evidence type="ECO:0000256" key="8">
    <source>
        <dbReference type="ARBA" id="ARBA00023012"/>
    </source>
</evidence>
<dbReference type="SUPFAM" id="SSF48452">
    <property type="entry name" value="TPR-like"/>
    <property type="match status" value="1"/>
</dbReference>
<dbReference type="SMART" id="SM00065">
    <property type="entry name" value="GAF"/>
    <property type="match status" value="1"/>
</dbReference>
<dbReference type="SUPFAM" id="SSF55785">
    <property type="entry name" value="PYP-like sensor domain (PAS domain)"/>
    <property type="match status" value="1"/>
</dbReference>
<evidence type="ECO:0000256" key="10">
    <source>
        <dbReference type="PROSITE-ProRule" id="PRU00169"/>
    </source>
</evidence>
<dbReference type="InterPro" id="IPR001789">
    <property type="entry name" value="Sig_transdc_resp-reg_receiver"/>
</dbReference>
<organism evidence="17 18">
    <name type="scientific">Marinobacterium lacunae</name>
    <dbReference type="NCBI Taxonomy" id="1232683"/>
    <lineage>
        <taxon>Bacteria</taxon>
        <taxon>Pseudomonadati</taxon>
        <taxon>Pseudomonadota</taxon>
        <taxon>Gammaproteobacteria</taxon>
        <taxon>Oceanospirillales</taxon>
        <taxon>Oceanospirillaceae</taxon>
        <taxon>Marinobacterium</taxon>
    </lineage>
</organism>
<dbReference type="Pfam" id="PF02518">
    <property type="entry name" value="HATPase_c"/>
    <property type="match status" value="1"/>
</dbReference>
<dbReference type="SMART" id="SM00388">
    <property type="entry name" value="HisKA"/>
    <property type="match status" value="1"/>
</dbReference>
<proteinExistence type="predicted"/>
<dbReference type="CDD" id="cd00088">
    <property type="entry name" value="HPT"/>
    <property type="match status" value="1"/>
</dbReference>
<dbReference type="RefSeq" id="WP_036186893.1">
    <property type="nucleotide sequence ID" value="NZ_JMQN01000023.1"/>
</dbReference>
<dbReference type="SUPFAM" id="SSF52540">
    <property type="entry name" value="P-loop containing nucleoside triphosphate hydrolases"/>
    <property type="match status" value="1"/>
</dbReference>
<evidence type="ECO:0000259" key="12">
    <source>
        <dbReference type="PROSITE" id="PS50109"/>
    </source>
</evidence>
<accession>A0A081FZH0</accession>
<dbReference type="PROSITE" id="PS50011">
    <property type="entry name" value="PROTEIN_KINASE_DOM"/>
    <property type="match status" value="1"/>
</dbReference>
<dbReference type="InterPro" id="IPR035965">
    <property type="entry name" value="PAS-like_dom_sf"/>
</dbReference>
<dbReference type="Pfam" id="PF00069">
    <property type="entry name" value="Pkinase"/>
    <property type="match status" value="1"/>
</dbReference>
<dbReference type="Gene3D" id="1.20.120.160">
    <property type="entry name" value="HPT domain"/>
    <property type="match status" value="1"/>
</dbReference>
<dbReference type="SMART" id="SM00387">
    <property type="entry name" value="HATPase_c"/>
    <property type="match status" value="1"/>
</dbReference>
<evidence type="ECO:0000256" key="1">
    <source>
        <dbReference type="ARBA" id="ARBA00000085"/>
    </source>
</evidence>
<dbReference type="eggNOG" id="COG5002">
    <property type="taxonomic scope" value="Bacteria"/>
</dbReference>
<dbReference type="InterPro" id="IPR027417">
    <property type="entry name" value="P-loop_NTPase"/>
</dbReference>
<dbReference type="SUPFAM" id="SSF47384">
    <property type="entry name" value="Homodimeric domain of signal transducing histidine kinase"/>
    <property type="match status" value="1"/>
</dbReference>
<dbReference type="PATRIC" id="fig|1232683.4.peg.1865"/>
<dbReference type="InterPro" id="IPR036097">
    <property type="entry name" value="HisK_dim/P_sf"/>
</dbReference>
<reference evidence="17 18" key="1">
    <citation type="submission" date="2014-04" db="EMBL/GenBank/DDBJ databases">
        <title>Marinobacterium kochiensis sp. nov., isolated from sediment sample collected from Kochi backwaters in Kerala, India.</title>
        <authorList>
            <person name="Singh A."/>
            <person name="Pinnaka A.K."/>
        </authorList>
    </citation>
    <scope>NUCLEOTIDE SEQUENCE [LARGE SCALE GENOMIC DNA]</scope>
    <source>
        <strain evidence="17 18">AK27</strain>
    </source>
</reference>
<dbReference type="EC" id="2.7.13.3" evidence="2"/>
<dbReference type="OrthoDB" id="9801841at2"/>
<dbReference type="CDD" id="cd00130">
    <property type="entry name" value="PAS"/>
    <property type="match status" value="1"/>
</dbReference>
<dbReference type="SUPFAM" id="SSF52172">
    <property type="entry name" value="CheY-like"/>
    <property type="match status" value="1"/>
</dbReference>
<feature type="domain" description="PAS" evidence="14">
    <location>
        <begin position="1482"/>
        <end position="1523"/>
    </location>
</feature>
<dbReference type="CDD" id="cd00082">
    <property type="entry name" value="HisKA"/>
    <property type="match status" value="1"/>
</dbReference>
<dbReference type="Pfam" id="PF01590">
    <property type="entry name" value="GAF"/>
    <property type="match status" value="1"/>
</dbReference>
<dbReference type="PROSITE" id="PS50109">
    <property type="entry name" value="HIS_KIN"/>
    <property type="match status" value="1"/>
</dbReference>
<dbReference type="PANTHER" id="PTHR43642:SF1">
    <property type="entry name" value="HYBRID SIGNAL TRANSDUCTION HISTIDINE KINASE G"/>
    <property type="match status" value="1"/>
</dbReference>
<dbReference type="InterPro" id="IPR000700">
    <property type="entry name" value="PAS-assoc_C"/>
</dbReference>
<evidence type="ECO:0000313" key="18">
    <source>
        <dbReference type="Proteomes" id="UP000028252"/>
    </source>
</evidence>
<dbReference type="InterPro" id="IPR036890">
    <property type="entry name" value="HATPase_C_sf"/>
</dbReference>
<dbReference type="Gene3D" id="3.30.450.20">
    <property type="entry name" value="PAS domain"/>
    <property type="match status" value="1"/>
</dbReference>
<dbReference type="InterPro" id="IPR000014">
    <property type="entry name" value="PAS"/>
</dbReference>
<dbReference type="InterPro" id="IPR003594">
    <property type="entry name" value="HATPase_dom"/>
</dbReference>
<dbReference type="InterPro" id="IPR000719">
    <property type="entry name" value="Prot_kinase_dom"/>
</dbReference>
<evidence type="ECO:0000259" key="14">
    <source>
        <dbReference type="PROSITE" id="PS50112"/>
    </source>
</evidence>
<feature type="domain" description="Response regulatory" evidence="13">
    <location>
        <begin position="1871"/>
        <end position="1989"/>
    </location>
</feature>
<dbReference type="CDD" id="cd17546">
    <property type="entry name" value="REC_hyHK_CKI1_RcsC-like"/>
    <property type="match status" value="1"/>
</dbReference>
<dbReference type="Gene3D" id="1.10.287.130">
    <property type="match status" value="1"/>
</dbReference>
<feature type="domain" description="PAC" evidence="15">
    <location>
        <begin position="1557"/>
        <end position="1609"/>
    </location>
</feature>
<dbReference type="InterPro" id="IPR003018">
    <property type="entry name" value="GAF"/>
</dbReference>
<dbReference type="SMART" id="SM00448">
    <property type="entry name" value="REC"/>
    <property type="match status" value="1"/>
</dbReference>
<dbReference type="GO" id="GO:0004674">
    <property type="term" value="F:protein serine/threonine kinase activity"/>
    <property type="evidence" value="ECO:0007669"/>
    <property type="project" value="UniProtKB-KW"/>
</dbReference>
<dbReference type="GO" id="GO:0005524">
    <property type="term" value="F:ATP binding"/>
    <property type="evidence" value="ECO:0007669"/>
    <property type="project" value="UniProtKB-KW"/>
</dbReference>
<keyword evidence="8" id="KW-0902">Two-component regulatory system</keyword>
<dbReference type="Gene3D" id="1.10.510.10">
    <property type="entry name" value="Transferase(Phosphotransferase) domain 1"/>
    <property type="match status" value="1"/>
</dbReference>
<dbReference type="FunFam" id="1.10.287.130:FF:000002">
    <property type="entry name" value="Two-component osmosensing histidine kinase"/>
    <property type="match status" value="1"/>
</dbReference>
<dbReference type="FunFam" id="3.30.565.10:FF:000078">
    <property type="entry name" value="Two-component sensor histidine kinase"/>
    <property type="match status" value="1"/>
</dbReference>
<name>A0A081FZH0_9GAMM</name>
<feature type="modified residue" description="4-aspartylphosphate" evidence="10">
    <location>
        <position position="1920"/>
    </location>
</feature>
<dbReference type="InterPro" id="IPR029016">
    <property type="entry name" value="GAF-like_dom_sf"/>
</dbReference>
<evidence type="ECO:0000256" key="5">
    <source>
        <dbReference type="ARBA" id="ARBA00022741"/>
    </source>
</evidence>
<dbReference type="PROSITE" id="PS50112">
    <property type="entry name" value="PAS"/>
    <property type="match status" value="1"/>
</dbReference>
<dbReference type="InterPro" id="IPR011006">
    <property type="entry name" value="CheY-like_superfamily"/>
</dbReference>
<dbReference type="InterPro" id="IPR036641">
    <property type="entry name" value="HPT_dom_sf"/>
</dbReference>
<dbReference type="GO" id="GO:0000155">
    <property type="term" value="F:phosphorelay sensor kinase activity"/>
    <property type="evidence" value="ECO:0007669"/>
    <property type="project" value="InterPro"/>
</dbReference>
<evidence type="ECO:0000256" key="3">
    <source>
        <dbReference type="ARBA" id="ARBA00022553"/>
    </source>
</evidence>
<dbReference type="Pfam" id="PF00072">
    <property type="entry name" value="Response_reg"/>
    <property type="match status" value="1"/>
</dbReference>
<keyword evidence="17" id="KW-0723">Serine/threonine-protein kinase</keyword>
<dbReference type="InterPro" id="IPR011990">
    <property type="entry name" value="TPR-like_helical_dom_sf"/>
</dbReference>
<feature type="domain" description="Histidine kinase" evidence="12">
    <location>
        <begin position="1626"/>
        <end position="1847"/>
    </location>
</feature>
<dbReference type="Pfam" id="PF13191">
    <property type="entry name" value="AAA_16"/>
    <property type="match status" value="1"/>
</dbReference>
<dbReference type="Pfam" id="PF01627">
    <property type="entry name" value="Hpt"/>
    <property type="match status" value="1"/>
</dbReference>
<dbReference type="CDD" id="cd16922">
    <property type="entry name" value="HATPase_EvgS-ArcB-TorS-like"/>
    <property type="match status" value="1"/>
</dbReference>
<gene>
    <name evidence="17" type="ORF">ADIMK_1896</name>
</gene>
<evidence type="ECO:0000259" key="15">
    <source>
        <dbReference type="PROSITE" id="PS50113"/>
    </source>
</evidence>
<dbReference type="SUPFAM" id="SSF56112">
    <property type="entry name" value="Protein kinase-like (PK-like)"/>
    <property type="match status" value="1"/>
</dbReference>
<dbReference type="PROSITE" id="PS50894">
    <property type="entry name" value="HPT"/>
    <property type="match status" value="1"/>
</dbReference>
<dbReference type="Pfam" id="PF13426">
    <property type="entry name" value="PAS_9"/>
    <property type="match status" value="1"/>
</dbReference>
<keyword evidence="18" id="KW-1185">Reference proteome</keyword>
<evidence type="ECO:0000256" key="4">
    <source>
        <dbReference type="ARBA" id="ARBA00022679"/>
    </source>
</evidence>